<keyword evidence="2" id="KW-0479">Metal-binding</keyword>
<dbReference type="Proteomes" id="UP000248214">
    <property type="component" value="Unassembled WGS sequence"/>
</dbReference>
<comment type="cofactor">
    <cofactor evidence="1">
        <name>Zn(2+)</name>
        <dbReference type="ChEBI" id="CHEBI:29105"/>
    </cofactor>
</comment>
<evidence type="ECO:0000313" key="7">
    <source>
        <dbReference type="Proteomes" id="UP000248214"/>
    </source>
</evidence>
<dbReference type="Pfam" id="PF02633">
    <property type="entry name" value="Creatininase"/>
    <property type="match status" value="1"/>
</dbReference>
<dbReference type="GO" id="GO:0009231">
    <property type="term" value="P:riboflavin biosynthetic process"/>
    <property type="evidence" value="ECO:0007669"/>
    <property type="project" value="TreeGrafter"/>
</dbReference>
<keyword evidence="4" id="KW-0862">Zinc</keyword>
<comment type="caution">
    <text evidence="6">The sequence shown here is derived from an EMBL/GenBank/DDBJ whole genome shotgun (WGS) entry which is preliminary data.</text>
</comment>
<dbReference type="GO" id="GO:0046872">
    <property type="term" value="F:metal ion binding"/>
    <property type="evidence" value="ECO:0007669"/>
    <property type="project" value="UniProtKB-KW"/>
</dbReference>
<dbReference type="OrthoDB" id="9801445at2"/>
<keyword evidence="3" id="KW-0378">Hydrolase</keyword>
<evidence type="ECO:0000256" key="2">
    <source>
        <dbReference type="ARBA" id="ARBA00022723"/>
    </source>
</evidence>
<evidence type="ECO:0000256" key="3">
    <source>
        <dbReference type="ARBA" id="ARBA00022801"/>
    </source>
</evidence>
<evidence type="ECO:0000256" key="4">
    <source>
        <dbReference type="ARBA" id="ARBA00022833"/>
    </source>
</evidence>
<dbReference type="AlphaFoldDB" id="A0A323TKW4"/>
<evidence type="ECO:0000256" key="5">
    <source>
        <dbReference type="ARBA" id="ARBA00024029"/>
    </source>
</evidence>
<gene>
    <name evidence="6" type="ORF">CR194_04280</name>
</gene>
<comment type="similarity">
    <text evidence="5">Belongs to the creatininase superfamily.</text>
</comment>
<evidence type="ECO:0000313" key="6">
    <source>
        <dbReference type="EMBL" id="PYZ94756.1"/>
    </source>
</evidence>
<proteinExistence type="inferred from homology"/>
<accession>A0A323TKW4</accession>
<protein>
    <submittedName>
        <fullName evidence="6">Creatininase</fullName>
    </submittedName>
</protein>
<sequence length="268" mass="29859">MFTRFEGKAWEEKFLPRLSYKEVEELNKEDALIILPIGAVEQHGSHLPLMTDSLISEASITKTMEHVAPDSNIWLIPPLSYGKSNEHVDFPGTISLSSTHLQGIILDIARSLSRSGFRRLVLYNSHGGNVDLLNMVAREIHIETDMMVFITSSGSSNIGDIFTEEELEWGIHGGDVETSMVMAVKPSWVHEELRTSEFPPIKDHAYLSLKNKVRVAWKINDLSKGGTAGDATKATAEKGEIVLLRSAEEMAEALEEMATFEISHLLEK</sequence>
<dbReference type="GO" id="GO:0016811">
    <property type="term" value="F:hydrolase activity, acting on carbon-nitrogen (but not peptide) bonds, in linear amides"/>
    <property type="evidence" value="ECO:0007669"/>
    <property type="project" value="TreeGrafter"/>
</dbReference>
<reference evidence="6 7" key="1">
    <citation type="submission" date="2017-10" db="EMBL/GenBank/DDBJ databases">
        <title>Bacillus sp. nov., a halophilic bacterium isolated from a Keqin Lake.</title>
        <authorList>
            <person name="Wang H."/>
        </authorList>
    </citation>
    <scope>NUCLEOTIDE SEQUENCE [LARGE SCALE GENOMIC DNA]</scope>
    <source>
        <strain evidence="6 7">KQ-12</strain>
    </source>
</reference>
<dbReference type="Gene3D" id="3.40.50.10310">
    <property type="entry name" value="Creatininase"/>
    <property type="match status" value="1"/>
</dbReference>
<organism evidence="6 7">
    <name type="scientific">Salipaludibacillus keqinensis</name>
    <dbReference type="NCBI Taxonomy" id="2045207"/>
    <lineage>
        <taxon>Bacteria</taxon>
        <taxon>Bacillati</taxon>
        <taxon>Bacillota</taxon>
        <taxon>Bacilli</taxon>
        <taxon>Bacillales</taxon>
        <taxon>Bacillaceae</taxon>
    </lineage>
</organism>
<evidence type="ECO:0000256" key="1">
    <source>
        <dbReference type="ARBA" id="ARBA00001947"/>
    </source>
</evidence>
<dbReference type="PANTHER" id="PTHR35005">
    <property type="entry name" value="3-DEHYDRO-SCYLLO-INOSOSE HYDROLASE"/>
    <property type="match status" value="1"/>
</dbReference>
<name>A0A323TKW4_9BACI</name>
<dbReference type="PANTHER" id="PTHR35005:SF1">
    <property type="entry name" value="2-AMINO-5-FORMYLAMINO-6-RIBOSYLAMINOPYRIMIDIN-4(3H)-ONE 5'-MONOPHOSPHATE DEFORMYLASE"/>
    <property type="match status" value="1"/>
</dbReference>
<keyword evidence="7" id="KW-1185">Reference proteome</keyword>
<dbReference type="InterPro" id="IPR003785">
    <property type="entry name" value="Creatininase/forma_Hydrolase"/>
</dbReference>
<dbReference type="SUPFAM" id="SSF102215">
    <property type="entry name" value="Creatininase"/>
    <property type="match status" value="1"/>
</dbReference>
<dbReference type="EMBL" id="PDOD01000001">
    <property type="protein sequence ID" value="PYZ94756.1"/>
    <property type="molecule type" value="Genomic_DNA"/>
</dbReference>
<dbReference type="RefSeq" id="WP_110608390.1">
    <property type="nucleotide sequence ID" value="NZ_PDOD01000001.1"/>
</dbReference>
<dbReference type="InterPro" id="IPR024087">
    <property type="entry name" value="Creatininase-like_sf"/>
</dbReference>